<organism evidence="10 11">
    <name type="scientific">Forsythia ovata</name>
    <dbReference type="NCBI Taxonomy" id="205694"/>
    <lineage>
        <taxon>Eukaryota</taxon>
        <taxon>Viridiplantae</taxon>
        <taxon>Streptophyta</taxon>
        <taxon>Embryophyta</taxon>
        <taxon>Tracheophyta</taxon>
        <taxon>Spermatophyta</taxon>
        <taxon>Magnoliopsida</taxon>
        <taxon>eudicotyledons</taxon>
        <taxon>Gunneridae</taxon>
        <taxon>Pentapetalae</taxon>
        <taxon>asterids</taxon>
        <taxon>lamiids</taxon>
        <taxon>Lamiales</taxon>
        <taxon>Oleaceae</taxon>
        <taxon>Forsythieae</taxon>
        <taxon>Forsythia</taxon>
    </lineage>
</organism>
<protein>
    <recommendedName>
        <fullName evidence="1">non-specific serine/threonine protein kinase</fullName>
        <ecNumber evidence="1">2.7.11.1</ecNumber>
    </recommendedName>
</protein>
<dbReference type="Gene3D" id="1.10.510.10">
    <property type="entry name" value="Transferase(Phosphotransferase) domain 1"/>
    <property type="match status" value="1"/>
</dbReference>
<comment type="caution">
    <text evidence="10">The sequence shown here is derived from an EMBL/GenBank/DDBJ whole genome shotgun (WGS) entry which is preliminary data.</text>
</comment>
<evidence type="ECO:0000256" key="8">
    <source>
        <dbReference type="ARBA" id="ARBA00048679"/>
    </source>
</evidence>
<dbReference type="PANTHER" id="PTHR45637">
    <property type="entry name" value="FLIPPASE KINASE 1-RELATED"/>
    <property type="match status" value="1"/>
</dbReference>
<dbReference type="InterPro" id="IPR011009">
    <property type="entry name" value="Kinase-like_dom_sf"/>
</dbReference>
<dbReference type="EC" id="2.7.11.1" evidence="1"/>
<reference evidence="11" key="1">
    <citation type="submission" date="2024-07" db="EMBL/GenBank/DDBJ databases">
        <title>Two chromosome-level genome assemblies of Korean endemic species Abeliophyllum distichum and Forsythia ovata (Oleaceae).</title>
        <authorList>
            <person name="Jang H."/>
        </authorList>
    </citation>
    <scope>NUCLEOTIDE SEQUENCE [LARGE SCALE GENOMIC DNA]</scope>
</reference>
<proteinExistence type="predicted"/>
<keyword evidence="4" id="KW-0547">Nucleotide-binding</keyword>
<sequence>MEYLHMLGIICRDLKPENVLDRSDNYTMLTDFDLSLCSDSIPAFESPDFSYDDPSSSPTARALTQFSCIPDRLFQLKKIQAFSNNRLFVVESVTTWSCSFVGTHEYVGGDSGLEKMK</sequence>
<evidence type="ECO:0000256" key="6">
    <source>
        <dbReference type="ARBA" id="ARBA00022840"/>
    </source>
</evidence>
<dbReference type="Proteomes" id="UP001604277">
    <property type="component" value="Unassembled WGS sequence"/>
</dbReference>
<keyword evidence="2" id="KW-0723">Serine/threonine-protein kinase</keyword>
<evidence type="ECO:0000313" key="10">
    <source>
        <dbReference type="EMBL" id="KAL2537636.1"/>
    </source>
</evidence>
<dbReference type="GO" id="GO:0005524">
    <property type="term" value="F:ATP binding"/>
    <property type="evidence" value="ECO:0007669"/>
    <property type="project" value="UniProtKB-KW"/>
</dbReference>
<dbReference type="AlphaFoldDB" id="A0ABD1VK92"/>
<evidence type="ECO:0000259" key="9">
    <source>
        <dbReference type="PROSITE" id="PS50011"/>
    </source>
</evidence>
<feature type="domain" description="Protein kinase" evidence="9">
    <location>
        <begin position="1"/>
        <end position="117"/>
    </location>
</feature>
<dbReference type="InterPro" id="IPR000719">
    <property type="entry name" value="Prot_kinase_dom"/>
</dbReference>
<keyword evidence="11" id="KW-1185">Reference proteome</keyword>
<evidence type="ECO:0000256" key="2">
    <source>
        <dbReference type="ARBA" id="ARBA00022527"/>
    </source>
</evidence>
<evidence type="ECO:0000313" key="11">
    <source>
        <dbReference type="Proteomes" id="UP001604277"/>
    </source>
</evidence>
<comment type="catalytic activity">
    <reaction evidence="8">
        <text>L-seryl-[protein] + ATP = O-phospho-L-seryl-[protein] + ADP + H(+)</text>
        <dbReference type="Rhea" id="RHEA:17989"/>
        <dbReference type="Rhea" id="RHEA-COMP:9863"/>
        <dbReference type="Rhea" id="RHEA-COMP:11604"/>
        <dbReference type="ChEBI" id="CHEBI:15378"/>
        <dbReference type="ChEBI" id="CHEBI:29999"/>
        <dbReference type="ChEBI" id="CHEBI:30616"/>
        <dbReference type="ChEBI" id="CHEBI:83421"/>
        <dbReference type="ChEBI" id="CHEBI:456216"/>
        <dbReference type="EC" id="2.7.11.1"/>
    </reaction>
</comment>
<comment type="catalytic activity">
    <reaction evidence="7">
        <text>L-threonyl-[protein] + ATP = O-phospho-L-threonyl-[protein] + ADP + H(+)</text>
        <dbReference type="Rhea" id="RHEA:46608"/>
        <dbReference type="Rhea" id="RHEA-COMP:11060"/>
        <dbReference type="Rhea" id="RHEA-COMP:11605"/>
        <dbReference type="ChEBI" id="CHEBI:15378"/>
        <dbReference type="ChEBI" id="CHEBI:30013"/>
        <dbReference type="ChEBI" id="CHEBI:30616"/>
        <dbReference type="ChEBI" id="CHEBI:61977"/>
        <dbReference type="ChEBI" id="CHEBI:456216"/>
        <dbReference type="EC" id="2.7.11.1"/>
    </reaction>
</comment>
<dbReference type="PROSITE" id="PS50011">
    <property type="entry name" value="PROTEIN_KINASE_DOM"/>
    <property type="match status" value="1"/>
</dbReference>
<evidence type="ECO:0000256" key="7">
    <source>
        <dbReference type="ARBA" id="ARBA00047899"/>
    </source>
</evidence>
<evidence type="ECO:0000256" key="1">
    <source>
        <dbReference type="ARBA" id="ARBA00012513"/>
    </source>
</evidence>
<keyword evidence="5 10" id="KW-0418">Kinase</keyword>
<dbReference type="EMBL" id="JBFOLJ010000005">
    <property type="protein sequence ID" value="KAL2537636.1"/>
    <property type="molecule type" value="Genomic_DNA"/>
</dbReference>
<evidence type="ECO:0000256" key="5">
    <source>
        <dbReference type="ARBA" id="ARBA00022777"/>
    </source>
</evidence>
<keyword evidence="6" id="KW-0067">ATP-binding</keyword>
<accession>A0ABD1VK92</accession>
<keyword evidence="3" id="KW-0808">Transferase</keyword>
<dbReference type="SUPFAM" id="SSF56112">
    <property type="entry name" value="Protein kinase-like (PK-like)"/>
    <property type="match status" value="1"/>
</dbReference>
<evidence type="ECO:0000256" key="4">
    <source>
        <dbReference type="ARBA" id="ARBA00022741"/>
    </source>
</evidence>
<gene>
    <name evidence="10" type="ORF">Fot_19027</name>
</gene>
<dbReference type="GO" id="GO:0004674">
    <property type="term" value="F:protein serine/threonine kinase activity"/>
    <property type="evidence" value="ECO:0007669"/>
    <property type="project" value="UniProtKB-KW"/>
</dbReference>
<evidence type="ECO:0000256" key="3">
    <source>
        <dbReference type="ARBA" id="ARBA00022679"/>
    </source>
</evidence>
<name>A0ABD1VK92_9LAMI</name>